<gene>
    <name evidence="1" type="ORF">EV421DRAFT_1743808</name>
</gene>
<comment type="caution">
    <text evidence="1">The sequence shown here is derived from an EMBL/GenBank/DDBJ whole genome shotgun (WGS) entry which is preliminary data.</text>
</comment>
<evidence type="ECO:0000313" key="2">
    <source>
        <dbReference type="Proteomes" id="UP001175226"/>
    </source>
</evidence>
<keyword evidence="2" id="KW-1185">Reference proteome</keyword>
<accession>A0AA39IWX1</accession>
<dbReference type="EMBL" id="JAUEPT010000137">
    <property type="protein sequence ID" value="KAK0430674.1"/>
    <property type="molecule type" value="Genomic_DNA"/>
</dbReference>
<dbReference type="Proteomes" id="UP001175226">
    <property type="component" value="Unassembled WGS sequence"/>
</dbReference>
<sequence length="101" mass="11488">MIETNEKGSEEAARVIPVHIVIDTQHCHHETDTVLNTFLGAAVQATIAIVHLNLFFPFRIAFADIVNVKLEVRMVTHKNFTFRRHQKVPPEFEAGVQKSIQ</sequence>
<organism evidence="1 2">
    <name type="scientific">Armillaria borealis</name>
    <dbReference type="NCBI Taxonomy" id="47425"/>
    <lineage>
        <taxon>Eukaryota</taxon>
        <taxon>Fungi</taxon>
        <taxon>Dikarya</taxon>
        <taxon>Basidiomycota</taxon>
        <taxon>Agaricomycotina</taxon>
        <taxon>Agaricomycetes</taxon>
        <taxon>Agaricomycetidae</taxon>
        <taxon>Agaricales</taxon>
        <taxon>Marasmiineae</taxon>
        <taxon>Physalacriaceae</taxon>
        <taxon>Armillaria</taxon>
    </lineage>
</organism>
<evidence type="ECO:0000313" key="1">
    <source>
        <dbReference type="EMBL" id="KAK0430674.1"/>
    </source>
</evidence>
<name>A0AA39IWX1_9AGAR</name>
<protein>
    <submittedName>
        <fullName evidence="1">Uncharacterized protein</fullName>
    </submittedName>
</protein>
<proteinExistence type="predicted"/>
<dbReference type="AlphaFoldDB" id="A0AA39IWX1"/>
<reference evidence="1" key="1">
    <citation type="submission" date="2023-06" db="EMBL/GenBank/DDBJ databases">
        <authorList>
            <consortium name="Lawrence Berkeley National Laboratory"/>
            <person name="Ahrendt S."/>
            <person name="Sahu N."/>
            <person name="Indic B."/>
            <person name="Wong-Bajracharya J."/>
            <person name="Merenyi Z."/>
            <person name="Ke H.-M."/>
            <person name="Monk M."/>
            <person name="Kocsube S."/>
            <person name="Drula E."/>
            <person name="Lipzen A."/>
            <person name="Balint B."/>
            <person name="Henrissat B."/>
            <person name="Andreopoulos B."/>
            <person name="Martin F.M."/>
            <person name="Harder C.B."/>
            <person name="Rigling D."/>
            <person name="Ford K.L."/>
            <person name="Foster G.D."/>
            <person name="Pangilinan J."/>
            <person name="Papanicolaou A."/>
            <person name="Barry K."/>
            <person name="LaButti K."/>
            <person name="Viragh M."/>
            <person name="Koriabine M."/>
            <person name="Yan M."/>
            <person name="Riley R."/>
            <person name="Champramary S."/>
            <person name="Plett K.L."/>
            <person name="Tsai I.J."/>
            <person name="Slot J."/>
            <person name="Sipos G."/>
            <person name="Plett J."/>
            <person name="Nagy L.G."/>
            <person name="Grigoriev I.V."/>
        </authorList>
    </citation>
    <scope>NUCLEOTIDE SEQUENCE</scope>
    <source>
        <strain evidence="1">FPL87.14</strain>
    </source>
</reference>